<protein>
    <submittedName>
        <fullName evidence="1">Uncharacterized protein</fullName>
    </submittedName>
</protein>
<accession>A0A2K9NUX3</accession>
<sequence>MTTGTAAAQKKSGIKTLAPGQILFNEGDAADSMYIIQRGQLRLFRPKGKGFVEIAVLRSGEMLGEMAYFDPESKTRSVSASAITSVEIIEISFNALEKTMAGLNPWFKTLINTLAERLRKTNERVRALENNSVGFSSDYRFFQSADIVKMLSVMFLTFRSLGENRDGKWSLNYNKLKTYALEIFNINEAKMEEFIQLLTDEKLIEVTVDEMDSSKVFSTREPDTFRIFQVFFNTQRSLRDEKKLIITPKCEKFLIKVMEECDSLPVVDGKVDIEISKIAAHFKQYNMGITLDDFEGAKKAKFCGEYRMGENGSISTTINIDYLRKMYPVIRFMNALNRVNESKAKTNP</sequence>
<dbReference type="InterPro" id="IPR014710">
    <property type="entry name" value="RmlC-like_jellyroll"/>
</dbReference>
<dbReference type="SMART" id="SM00100">
    <property type="entry name" value="cNMP"/>
    <property type="match status" value="1"/>
</dbReference>
<dbReference type="Gene3D" id="2.60.120.10">
    <property type="entry name" value="Jelly Rolls"/>
    <property type="match status" value="1"/>
</dbReference>
<evidence type="ECO:0000313" key="1">
    <source>
        <dbReference type="EMBL" id="AUN99319.1"/>
    </source>
</evidence>
<dbReference type="OrthoDB" id="9809206at2"/>
<dbReference type="RefSeq" id="WP_102244610.1">
    <property type="nucleotide sequence ID" value="NZ_CP025704.1"/>
</dbReference>
<dbReference type="KEGG" id="bsto:C0V70_14630"/>
<dbReference type="Proteomes" id="UP000235584">
    <property type="component" value="Chromosome"/>
</dbReference>
<dbReference type="InterPro" id="IPR050397">
    <property type="entry name" value="Env_Response_Regulators"/>
</dbReference>
<reference evidence="1 2" key="1">
    <citation type="submission" date="2018-01" db="EMBL/GenBank/DDBJ databases">
        <title>Complete genome sequence of Bacteriovorax stolpii DSM12778.</title>
        <authorList>
            <person name="Tang B."/>
            <person name="Chang J."/>
        </authorList>
    </citation>
    <scope>NUCLEOTIDE SEQUENCE [LARGE SCALE GENOMIC DNA]</scope>
    <source>
        <strain evidence="1 2">DSM 12778</strain>
    </source>
</reference>
<gene>
    <name evidence="1" type="ORF">C0V70_14630</name>
</gene>
<name>A0A2K9NUX3_BACTC</name>
<dbReference type="CDD" id="cd00038">
    <property type="entry name" value="CAP_ED"/>
    <property type="match status" value="1"/>
</dbReference>
<dbReference type="PROSITE" id="PS50042">
    <property type="entry name" value="CNMP_BINDING_3"/>
    <property type="match status" value="1"/>
</dbReference>
<dbReference type="EMBL" id="CP025704">
    <property type="protein sequence ID" value="AUN99319.1"/>
    <property type="molecule type" value="Genomic_DNA"/>
</dbReference>
<organism evidence="1 2">
    <name type="scientific">Bacteriovorax stolpii</name>
    <name type="common">Bdellovibrio stolpii</name>
    <dbReference type="NCBI Taxonomy" id="960"/>
    <lineage>
        <taxon>Bacteria</taxon>
        <taxon>Pseudomonadati</taxon>
        <taxon>Bdellovibrionota</taxon>
        <taxon>Bacteriovoracia</taxon>
        <taxon>Bacteriovoracales</taxon>
        <taxon>Bacteriovoracaceae</taxon>
        <taxon>Bacteriovorax</taxon>
    </lineage>
</organism>
<dbReference type="PANTHER" id="PTHR24567:SF74">
    <property type="entry name" value="HTH-TYPE TRANSCRIPTIONAL REGULATOR ARCR"/>
    <property type="match status" value="1"/>
</dbReference>
<evidence type="ECO:0000313" key="2">
    <source>
        <dbReference type="Proteomes" id="UP000235584"/>
    </source>
</evidence>
<dbReference type="SUPFAM" id="SSF51206">
    <property type="entry name" value="cAMP-binding domain-like"/>
    <property type="match status" value="1"/>
</dbReference>
<dbReference type="GO" id="GO:0003700">
    <property type="term" value="F:DNA-binding transcription factor activity"/>
    <property type="evidence" value="ECO:0007669"/>
    <property type="project" value="TreeGrafter"/>
</dbReference>
<dbReference type="GO" id="GO:0005829">
    <property type="term" value="C:cytosol"/>
    <property type="evidence" value="ECO:0007669"/>
    <property type="project" value="TreeGrafter"/>
</dbReference>
<dbReference type="AlphaFoldDB" id="A0A2K9NUX3"/>
<dbReference type="InterPro" id="IPR018490">
    <property type="entry name" value="cNMP-bd_dom_sf"/>
</dbReference>
<proteinExistence type="predicted"/>
<keyword evidence="2" id="KW-1185">Reference proteome</keyword>
<dbReference type="Pfam" id="PF00027">
    <property type="entry name" value="cNMP_binding"/>
    <property type="match status" value="1"/>
</dbReference>
<dbReference type="PANTHER" id="PTHR24567">
    <property type="entry name" value="CRP FAMILY TRANSCRIPTIONAL REGULATORY PROTEIN"/>
    <property type="match status" value="1"/>
</dbReference>
<dbReference type="InterPro" id="IPR000595">
    <property type="entry name" value="cNMP-bd_dom"/>
</dbReference>